<evidence type="ECO:0000259" key="5">
    <source>
        <dbReference type="Pfam" id="PF26294"/>
    </source>
</evidence>
<keyword evidence="7" id="KW-0966">Cell projection</keyword>
<gene>
    <name evidence="7" type="ORF">ACGTRS_31735</name>
</gene>
<dbReference type="SUPFAM" id="SSF101801">
    <property type="entry name" value="Surface presentation of antigens (SPOA)"/>
    <property type="match status" value="1"/>
</dbReference>
<evidence type="ECO:0000313" key="7">
    <source>
        <dbReference type="EMBL" id="MFH5255814.1"/>
    </source>
</evidence>
<dbReference type="InterPro" id="IPR003283">
    <property type="entry name" value="T3SS_OMP_SpaO"/>
</dbReference>
<name>A0ABW7LEE8_9BURK</name>
<dbReference type="Gene3D" id="2.30.330.10">
    <property type="entry name" value="SpoA-like"/>
    <property type="match status" value="1"/>
</dbReference>
<dbReference type="InterPro" id="IPR058804">
    <property type="entry name" value="SpaO_N"/>
</dbReference>
<dbReference type="PRINTS" id="PR01339">
    <property type="entry name" value="TYPE3OMOPROT"/>
</dbReference>
<comment type="caution">
    <text evidence="7">The sequence shown here is derived from an EMBL/GenBank/DDBJ whole genome shotgun (WGS) entry which is preliminary data.</text>
</comment>
<comment type="similarity">
    <text evidence="1">Belongs to the FliN/MopA/SpaO family.</text>
</comment>
<dbReference type="RefSeq" id="WP_395131626.1">
    <property type="nucleotide sequence ID" value="NZ_JBIMPM010000070.1"/>
</dbReference>
<dbReference type="PANTHER" id="PTHR30034">
    <property type="entry name" value="FLAGELLAR MOTOR SWITCH PROTEIN FLIM"/>
    <property type="match status" value="1"/>
</dbReference>
<dbReference type="InterPro" id="IPR001543">
    <property type="entry name" value="FliN-like_C"/>
</dbReference>
<dbReference type="InterPro" id="IPR036429">
    <property type="entry name" value="SpoA-like_sf"/>
</dbReference>
<organism evidence="7 8">
    <name type="scientific">Burkholderia semiarida</name>
    <dbReference type="NCBI Taxonomy" id="2843303"/>
    <lineage>
        <taxon>Bacteria</taxon>
        <taxon>Pseudomonadati</taxon>
        <taxon>Pseudomonadota</taxon>
        <taxon>Betaproteobacteria</taxon>
        <taxon>Burkholderiales</taxon>
        <taxon>Burkholderiaceae</taxon>
        <taxon>Burkholderia</taxon>
        <taxon>Burkholderia cepacia complex</taxon>
    </lineage>
</organism>
<feature type="domain" description="SpaO N-terminal" evidence="5">
    <location>
        <begin position="6"/>
        <end position="137"/>
    </location>
</feature>
<dbReference type="Pfam" id="PF26304">
    <property type="entry name" value="FliMN_C_rel"/>
    <property type="match status" value="1"/>
</dbReference>
<protein>
    <recommendedName>
        <fullName evidence="2">Surface presentation of antigens protein SpaO</fullName>
    </recommendedName>
</protein>
<dbReference type="PANTHER" id="PTHR30034:SF5">
    <property type="entry name" value="SECRETION SYSTEM APPARATUS PROTEIN SSAQ"/>
    <property type="match status" value="1"/>
</dbReference>
<dbReference type="Pfam" id="PF26294">
    <property type="entry name" value="SpaO_N"/>
    <property type="match status" value="1"/>
</dbReference>
<dbReference type="EMBL" id="JBIMPM010000070">
    <property type="protein sequence ID" value="MFH5255814.1"/>
    <property type="molecule type" value="Genomic_DNA"/>
</dbReference>
<feature type="domain" description="SpaO FliM/N C-terminal related" evidence="6">
    <location>
        <begin position="152"/>
        <end position="213"/>
    </location>
</feature>
<sequence length="309" mass="34118">MTPARIRRIDSAASNARRLLGAWRAREVVWHREPLATDGAFAEVVAYRDDRYWSGYVDLNKWLAAVAPQVAALARGTKYDAEYALRLFNARERPLDIPEAARELSYTRVKARLSAAMPDGAVAVATRQGPLWLAELPRMIEGSSGPPSAWAMALPVALEFRLGVTWLRRASLRTLRPGDVVLIRDVRRVVRVGRHVLSAFKIDEQGSIIVSNEHIEQQHVSERALAGGTDAANVADLPIRLDFLLHRCTMRVSDVDAFGEGVFLPLGPDAERRIEIVADGVTLATGELVELDGQLGVELHTVPRRGRDG</sequence>
<evidence type="ECO:0000256" key="3">
    <source>
        <dbReference type="ARBA" id="ARBA00023026"/>
    </source>
</evidence>
<evidence type="ECO:0000259" key="4">
    <source>
        <dbReference type="Pfam" id="PF01052"/>
    </source>
</evidence>
<dbReference type="Pfam" id="PF01052">
    <property type="entry name" value="FliMN_C"/>
    <property type="match status" value="1"/>
</dbReference>
<keyword evidence="3" id="KW-0843">Virulence</keyword>
<keyword evidence="7" id="KW-0969">Cilium</keyword>
<keyword evidence="7" id="KW-0282">Flagellum</keyword>
<dbReference type="InterPro" id="IPR058805">
    <property type="entry name" value="SpaO_FliMN_C_rel"/>
</dbReference>
<feature type="domain" description="Flagellar motor switch protein FliN-like C-terminal" evidence="4">
    <location>
        <begin position="234"/>
        <end position="300"/>
    </location>
</feature>
<dbReference type="Proteomes" id="UP001609186">
    <property type="component" value="Unassembled WGS sequence"/>
</dbReference>
<reference evidence="7 8" key="1">
    <citation type="submission" date="2024-10" db="EMBL/GenBank/DDBJ databases">
        <title>Burkholderia semiarida in Mexico.</title>
        <authorList>
            <person name="Estrada P."/>
        </authorList>
    </citation>
    <scope>NUCLEOTIDE SEQUENCE [LARGE SCALE GENOMIC DNA]</scope>
    <source>
        <strain evidence="7 8">CLM7-1</strain>
    </source>
</reference>
<evidence type="ECO:0000259" key="6">
    <source>
        <dbReference type="Pfam" id="PF26304"/>
    </source>
</evidence>
<proteinExistence type="inferred from homology"/>
<evidence type="ECO:0000256" key="2">
    <source>
        <dbReference type="ARBA" id="ARBA00021925"/>
    </source>
</evidence>
<keyword evidence="8" id="KW-1185">Reference proteome</keyword>
<evidence type="ECO:0000256" key="1">
    <source>
        <dbReference type="ARBA" id="ARBA00009226"/>
    </source>
</evidence>
<evidence type="ECO:0000313" key="8">
    <source>
        <dbReference type="Proteomes" id="UP001609186"/>
    </source>
</evidence>
<accession>A0ABW7LEE8</accession>